<evidence type="ECO:0000313" key="1">
    <source>
        <dbReference type="EMBL" id="CAK9309352.1"/>
    </source>
</evidence>
<protein>
    <recommendedName>
        <fullName evidence="3">Secreted protein</fullName>
    </recommendedName>
</protein>
<dbReference type="Proteomes" id="UP001642487">
    <property type="component" value="Chromosome 1"/>
</dbReference>
<gene>
    <name evidence="1" type="ORF">CITCOLO1_LOCUS918</name>
</gene>
<keyword evidence="2" id="KW-1185">Reference proteome</keyword>
<evidence type="ECO:0000313" key="2">
    <source>
        <dbReference type="Proteomes" id="UP001642487"/>
    </source>
</evidence>
<feature type="non-terminal residue" evidence="1">
    <location>
        <position position="1"/>
    </location>
</feature>
<accession>A0ABP0XS23</accession>
<organism evidence="1 2">
    <name type="scientific">Citrullus colocynthis</name>
    <name type="common">colocynth</name>
    <dbReference type="NCBI Taxonomy" id="252529"/>
    <lineage>
        <taxon>Eukaryota</taxon>
        <taxon>Viridiplantae</taxon>
        <taxon>Streptophyta</taxon>
        <taxon>Embryophyta</taxon>
        <taxon>Tracheophyta</taxon>
        <taxon>Spermatophyta</taxon>
        <taxon>Magnoliopsida</taxon>
        <taxon>eudicotyledons</taxon>
        <taxon>Gunneridae</taxon>
        <taxon>Pentapetalae</taxon>
        <taxon>rosids</taxon>
        <taxon>fabids</taxon>
        <taxon>Cucurbitales</taxon>
        <taxon>Cucurbitaceae</taxon>
        <taxon>Benincaseae</taxon>
        <taxon>Citrullus</taxon>
    </lineage>
</organism>
<sequence>RRRVLPQLSIVWFFLPSGFPCSDTQFGVAVNRNRSPALRLSLAPISLVTSYHLVFLALTHNLPLLVGQLYPGCLPRVWPCFIAQPPL</sequence>
<name>A0ABP0XS23_9ROSI</name>
<proteinExistence type="predicted"/>
<evidence type="ECO:0008006" key="3">
    <source>
        <dbReference type="Google" id="ProtNLM"/>
    </source>
</evidence>
<dbReference type="EMBL" id="OZ021735">
    <property type="protein sequence ID" value="CAK9309352.1"/>
    <property type="molecule type" value="Genomic_DNA"/>
</dbReference>
<reference evidence="1 2" key="1">
    <citation type="submission" date="2024-03" db="EMBL/GenBank/DDBJ databases">
        <authorList>
            <person name="Gkanogiannis A."/>
            <person name="Becerra Lopez-Lavalle L."/>
        </authorList>
    </citation>
    <scope>NUCLEOTIDE SEQUENCE [LARGE SCALE GENOMIC DNA]</scope>
</reference>